<evidence type="ECO:0000256" key="2">
    <source>
        <dbReference type="ARBA" id="ARBA00022801"/>
    </source>
</evidence>
<feature type="domain" description="Amidohydrolase-related" evidence="4">
    <location>
        <begin position="57"/>
        <end position="413"/>
    </location>
</feature>
<feature type="domain" description="Aminodeoxyfutalosine deaminase/Imidazolonepropionase-like composite" evidence="5">
    <location>
        <begin position="22"/>
        <end position="47"/>
    </location>
</feature>
<dbReference type="PANTHER" id="PTHR43794">
    <property type="entry name" value="AMINOHYDROLASE SSNA-RELATED"/>
    <property type="match status" value="1"/>
</dbReference>
<keyword evidence="1" id="KW-0479">Metal-binding</keyword>
<proteinExistence type="predicted"/>
<evidence type="ECO:0000259" key="4">
    <source>
        <dbReference type="Pfam" id="PF01979"/>
    </source>
</evidence>
<keyword evidence="3" id="KW-0862">Zinc</keyword>
<dbReference type="SUPFAM" id="SSF51338">
    <property type="entry name" value="Composite domain of metallo-dependent hydrolases"/>
    <property type="match status" value="1"/>
</dbReference>
<gene>
    <name evidence="6" type="primary">ssnA</name>
    <name evidence="6" type="ORF">P6N53_16605</name>
</gene>
<sequence>MLLVGNGRLITRHDEQPYLKDGCVAIRENLIVEVGTTSELKAKYPEASFLDAEGKLIMPGLINTHMHLYSTFARGMALKDAAPANFQEILERLWWRLDKKLTLEDVYYSALAPLIDCVKNGTTTIFDHHASPGAVKDSLFTIAKAAEEIGVRSCLCYEVSDRDGSEVADLGIRENVEFIKYCQQQNNPMLAGMFGLHASFTISDKTLTRCCAENSSLGTGFHIHTAEGMEDVNDSIKLYGKRVVERLADFGILGSNTIAVHCVHINEREIALLKESGTRVVHNPESNMGNAVGCAPVIKMFQEGVNLGLGTDGYTADMFESLKVANILHKHQLGNPGVGWVEAPAMLFANNTEIAGQYFQRPMGKLVPGAFADMIIVNYDPPTPMLPSNLDSHIIFGISGPLVDTTIINGQVVMWNRCLEGIDEERIKARSRELATRVWKDF</sequence>
<comment type="caution">
    <text evidence="6">The sequence shown here is derived from an EMBL/GenBank/DDBJ whole genome shotgun (WGS) entry which is preliminary data.</text>
</comment>
<evidence type="ECO:0000259" key="5">
    <source>
        <dbReference type="Pfam" id="PF22039"/>
    </source>
</evidence>
<dbReference type="InterPro" id="IPR017700">
    <property type="entry name" value="Aminohydrolase_SsnA"/>
</dbReference>
<dbReference type="InterPro" id="IPR006680">
    <property type="entry name" value="Amidohydro-rel"/>
</dbReference>
<reference evidence="6" key="2">
    <citation type="submission" date="2023-03" db="EMBL/GenBank/DDBJ databases">
        <authorList>
            <person name="Zhang Z."/>
        </authorList>
    </citation>
    <scope>NUCLEOTIDE SEQUENCE</scope>
    <source>
        <strain evidence="6">DSA</strain>
    </source>
</reference>
<dbReference type="RefSeq" id="WP_304545136.1">
    <property type="nucleotide sequence ID" value="NZ_JARPTC010000025.1"/>
</dbReference>
<dbReference type="Pfam" id="PF01979">
    <property type="entry name" value="Amidohydro_1"/>
    <property type="match status" value="1"/>
</dbReference>
<dbReference type="Proteomes" id="UP001172911">
    <property type="component" value="Unassembled WGS sequence"/>
</dbReference>
<dbReference type="EMBL" id="JARPTC010000025">
    <property type="protein sequence ID" value="MDO7788841.1"/>
    <property type="molecule type" value="Genomic_DNA"/>
</dbReference>
<protein>
    <submittedName>
        <fullName evidence="6">Aminohydrolase SsnA</fullName>
    </submittedName>
</protein>
<dbReference type="GO" id="GO:0016810">
    <property type="term" value="F:hydrolase activity, acting on carbon-nitrogen (but not peptide) bonds"/>
    <property type="evidence" value="ECO:0007669"/>
    <property type="project" value="InterPro"/>
</dbReference>
<keyword evidence="2" id="KW-0378">Hydrolase</keyword>
<dbReference type="NCBIfam" id="NF005540">
    <property type="entry name" value="PRK07203.1"/>
    <property type="match status" value="1"/>
</dbReference>
<dbReference type="GO" id="GO:0046872">
    <property type="term" value="F:metal ion binding"/>
    <property type="evidence" value="ECO:0007669"/>
    <property type="project" value="UniProtKB-KW"/>
</dbReference>
<accession>A0AAW7ZJG1</accession>
<dbReference type="Gene3D" id="2.30.40.10">
    <property type="entry name" value="Urease, subunit C, domain 1"/>
    <property type="match status" value="1"/>
</dbReference>
<dbReference type="Pfam" id="PF22039">
    <property type="entry name" value="HUTI_composite_bact"/>
    <property type="match status" value="1"/>
</dbReference>
<evidence type="ECO:0000256" key="1">
    <source>
        <dbReference type="ARBA" id="ARBA00022723"/>
    </source>
</evidence>
<dbReference type="SUPFAM" id="SSF51556">
    <property type="entry name" value="Metallo-dependent hydrolases"/>
    <property type="match status" value="1"/>
</dbReference>
<dbReference type="AlphaFoldDB" id="A0AAW7ZJG1"/>
<dbReference type="InterPro" id="IPR011059">
    <property type="entry name" value="Metal-dep_hydrolase_composite"/>
</dbReference>
<dbReference type="Gene3D" id="3.20.20.140">
    <property type="entry name" value="Metal-dependent hydrolases"/>
    <property type="match status" value="1"/>
</dbReference>
<name>A0AAW7ZJG1_9FIRM</name>
<keyword evidence="7" id="KW-1185">Reference proteome</keyword>
<dbReference type="InterPro" id="IPR054418">
    <property type="entry name" value="MQNX/HUTI_composite_N"/>
</dbReference>
<dbReference type="InterPro" id="IPR032466">
    <property type="entry name" value="Metal_Hydrolase"/>
</dbReference>
<reference evidence="6" key="1">
    <citation type="journal article" date="2023" name="J. Hazard. Mater.">
        <title>Anaerobic biodegradation of pyrene and benzo[a]pyrene by a new sulfate-reducing Desulforamulus aquiferis strain DSA.</title>
        <authorList>
            <person name="Zhang Z."/>
            <person name="Sun J."/>
            <person name="Gong X."/>
            <person name="Wang C."/>
            <person name="Wang H."/>
        </authorList>
    </citation>
    <scope>NUCLEOTIDE SEQUENCE</scope>
    <source>
        <strain evidence="6">DSA</strain>
    </source>
</reference>
<dbReference type="NCBIfam" id="TIGR03314">
    <property type="entry name" value="Se_ssnA"/>
    <property type="match status" value="1"/>
</dbReference>
<organism evidence="6 7">
    <name type="scientific">Desulforamulus aquiferis</name>
    <dbReference type="NCBI Taxonomy" id="1397668"/>
    <lineage>
        <taxon>Bacteria</taxon>
        <taxon>Bacillati</taxon>
        <taxon>Bacillota</taxon>
        <taxon>Clostridia</taxon>
        <taxon>Eubacteriales</taxon>
        <taxon>Peptococcaceae</taxon>
        <taxon>Desulforamulus</taxon>
    </lineage>
</organism>
<dbReference type="CDD" id="cd01298">
    <property type="entry name" value="ATZ_TRZ_like"/>
    <property type="match status" value="1"/>
</dbReference>
<dbReference type="PANTHER" id="PTHR43794:SF11">
    <property type="entry name" value="AMIDOHYDROLASE-RELATED DOMAIN-CONTAINING PROTEIN"/>
    <property type="match status" value="1"/>
</dbReference>
<dbReference type="InterPro" id="IPR050287">
    <property type="entry name" value="MTA/SAH_deaminase"/>
</dbReference>
<evidence type="ECO:0000256" key="3">
    <source>
        <dbReference type="ARBA" id="ARBA00022833"/>
    </source>
</evidence>
<evidence type="ECO:0000313" key="6">
    <source>
        <dbReference type="EMBL" id="MDO7788841.1"/>
    </source>
</evidence>
<evidence type="ECO:0000313" key="7">
    <source>
        <dbReference type="Proteomes" id="UP001172911"/>
    </source>
</evidence>